<dbReference type="InterPro" id="IPR000801">
    <property type="entry name" value="Esterase-like"/>
</dbReference>
<gene>
    <name evidence="2" type="ORF">WM2015_2098</name>
</gene>
<proteinExistence type="predicted"/>
<dbReference type="Pfam" id="PF00756">
    <property type="entry name" value="Esterase"/>
    <property type="match status" value="1"/>
</dbReference>
<protein>
    <recommendedName>
        <fullName evidence="4">Esterase</fullName>
    </recommendedName>
</protein>
<name>A0A0K0XXQ5_9GAMM</name>
<dbReference type="Proteomes" id="UP000066624">
    <property type="component" value="Chromosome"/>
</dbReference>
<evidence type="ECO:0000313" key="2">
    <source>
        <dbReference type="EMBL" id="AKS42463.1"/>
    </source>
</evidence>
<dbReference type="PANTHER" id="PTHR48098:SF6">
    <property type="entry name" value="FERRI-BACILLIBACTIN ESTERASE BESA"/>
    <property type="match status" value="1"/>
</dbReference>
<keyword evidence="1" id="KW-0732">Signal</keyword>
<organism evidence="2 3">
    <name type="scientific">Wenzhouxiangella marina</name>
    <dbReference type="NCBI Taxonomy" id="1579979"/>
    <lineage>
        <taxon>Bacteria</taxon>
        <taxon>Pseudomonadati</taxon>
        <taxon>Pseudomonadota</taxon>
        <taxon>Gammaproteobacteria</taxon>
        <taxon>Chromatiales</taxon>
        <taxon>Wenzhouxiangellaceae</taxon>
        <taxon>Wenzhouxiangella</taxon>
    </lineage>
</organism>
<dbReference type="EMBL" id="CP012154">
    <property type="protein sequence ID" value="AKS42463.1"/>
    <property type="molecule type" value="Genomic_DNA"/>
</dbReference>
<dbReference type="KEGG" id="wma:WM2015_2098"/>
<reference evidence="2 3" key="1">
    <citation type="submission" date="2015-07" db="EMBL/GenBank/DDBJ databases">
        <authorList>
            <person name="Noorani M."/>
        </authorList>
    </citation>
    <scope>NUCLEOTIDE SEQUENCE [LARGE SCALE GENOMIC DNA]</scope>
    <source>
        <strain evidence="2 3">KCTC 42284</strain>
    </source>
</reference>
<dbReference type="InterPro" id="IPR050583">
    <property type="entry name" value="Mycobacterial_A85_antigen"/>
</dbReference>
<dbReference type="InterPro" id="IPR029058">
    <property type="entry name" value="AB_hydrolase_fold"/>
</dbReference>
<keyword evidence="3" id="KW-1185">Reference proteome</keyword>
<evidence type="ECO:0008006" key="4">
    <source>
        <dbReference type="Google" id="ProtNLM"/>
    </source>
</evidence>
<dbReference type="AlphaFoldDB" id="A0A0K0XXQ5"/>
<feature type="chain" id="PRO_5005454454" description="Esterase" evidence="1">
    <location>
        <begin position="35"/>
        <end position="296"/>
    </location>
</feature>
<sequence length="296" mass="32648">MLASTLIRRPAMTFSKPGRWILSGLLFALLTACASTPSPDESLERLFGMGPIEQFTISSATLGRDFHVYVRLPQDYQARACDWPVVYLLDGGILFPMLSPYQLMLEIDEQAPPVVMVGISYGGLGYANGNLRSTDYTAPAPEPEYYGGAFAYQDFLAEELLPEIEGKFRVDADRSLVVGQSLGGQFTLLTALTRPELFSAYLSINPALHRNLDYFIELEPAEAASAVPLMITRSSEEMASLSQPLADWLAAWQTRGSDHLALELEWLEGHYHASSAPEAYRRAMAWWTAAGEACPP</sequence>
<evidence type="ECO:0000313" key="3">
    <source>
        <dbReference type="Proteomes" id="UP000066624"/>
    </source>
</evidence>
<dbReference type="SUPFAM" id="SSF53474">
    <property type="entry name" value="alpha/beta-Hydrolases"/>
    <property type="match status" value="1"/>
</dbReference>
<dbReference type="Gene3D" id="3.40.50.1820">
    <property type="entry name" value="alpha/beta hydrolase"/>
    <property type="match status" value="1"/>
</dbReference>
<evidence type="ECO:0000256" key="1">
    <source>
        <dbReference type="SAM" id="SignalP"/>
    </source>
</evidence>
<accession>A0A0K0XXQ5</accession>
<dbReference type="STRING" id="1579979.WM2015_2098"/>
<dbReference type="PANTHER" id="PTHR48098">
    <property type="entry name" value="ENTEROCHELIN ESTERASE-RELATED"/>
    <property type="match status" value="1"/>
</dbReference>
<feature type="signal peptide" evidence="1">
    <location>
        <begin position="1"/>
        <end position="34"/>
    </location>
</feature>